<dbReference type="STRING" id="329726.AM1_1080"/>
<evidence type="ECO:0000313" key="2">
    <source>
        <dbReference type="Proteomes" id="UP000000268"/>
    </source>
</evidence>
<dbReference type="Proteomes" id="UP000000268">
    <property type="component" value="Chromosome"/>
</dbReference>
<dbReference type="HOGENOM" id="CLU_3057353_0_0_3"/>
<dbReference type="AlphaFoldDB" id="B0C1V3"/>
<keyword evidence="2" id="KW-1185">Reference proteome</keyword>
<proteinExistence type="predicted"/>
<dbReference type="KEGG" id="amr:AM1_1080"/>
<sequence>MAMVDCQVRLANLGDSHILLSLLIAFHEHLQMPIASREKLYPAFNDVDERSDV</sequence>
<gene>
    <name evidence="1" type="ordered locus">AM1_1080</name>
</gene>
<name>B0C1V3_ACAM1</name>
<organism evidence="1 2">
    <name type="scientific">Acaryochloris marina (strain MBIC 11017)</name>
    <dbReference type="NCBI Taxonomy" id="329726"/>
    <lineage>
        <taxon>Bacteria</taxon>
        <taxon>Bacillati</taxon>
        <taxon>Cyanobacteriota</taxon>
        <taxon>Cyanophyceae</taxon>
        <taxon>Acaryochloridales</taxon>
        <taxon>Acaryochloridaceae</taxon>
        <taxon>Acaryochloris</taxon>
    </lineage>
</organism>
<dbReference type="EMBL" id="CP000828">
    <property type="protein sequence ID" value="ABW26119.1"/>
    <property type="molecule type" value="Genomic_DNA"/>
</dbReference>
<protein>
    <submittedName>
        <fullName evidence="1">Uncharacterized protein</fullName>
    </submittedName>
</protein>
<reference evidence="1 2" key="1">
    <citation type="journal article" date="2008" name="Proc. Natl. Acad. Sci. U.S.A.">
        <title>Niche adaptation and genome expansion in the chlorophyll d-producing cyanobacterium Acaryochloris marina.</title>
        <authorList>
            <person name="Swingley W.D."/>
            <person name="Chen M."/>
            <person name="Cheung P.C."/>
            <person name="Conrad A.L."/>
            <person name="Dejesa L.C."/>
            <person name="Hao J."/>
            <person name="Honchak B.M."/>
            <person name="Karbach L.E."/>
            <person name="Kurdoglu A."/>
            <person name="Lahiri S."/>
            <person name="Mastrian S.D."/>
            <person name="Miyashita H."/>
            <person name="Page L."/>
            <person name="Ramakrishna P."/>
            <person name="Satoh S."/>
            <person name="Sattley W.M."/>
            <person name="Shimada Y."/>
            <person name="Taylor H.L."/>
            <person name="Tomo T."/>
            <person name="Tsuchiya T."/>
            <person name="Wang Z.T."/>
            <person name="Raymond J."/>
            <person name="Mimuro M."/>
            <person name="Blankenship R.E."/>
            <person name="Touchman J.W."/>
        </authorList>
    </citation>
    <scope>NUCLEOTIDE SEQUENCE [LARGE SCALE GENOMIC DNA]</scope>
    <source>
        <strain evidence="2">MBIC 11017</strain>
    </source>
</reference>
<accession>B0C1V3</accession>
<evidence type="ECO:0000313" key="1">
    <source>
        <dbReference type="EMBL" id="ABW26119.1"/>
    </source>
</evidence>